<sequence>MKDTSRFERGGYITPDRKLVIRLEELIEHSFKSEHHPNFYADEMKISMKRLNSYTMFYVGKTVNRMIEDRIHEEALKLLCSTKLLIKDITYLLGVNDPSWFSRCFKKYTGYSPKDWRRMNMGA</sequence>
<keyword evidence="1" id="KW-0805">Transcription regulation</keyword>
<dbReference type="Proteomes" id="UP000307244">
    <property type="component" value="Unassembled WGS sequence"/>
</dbReference>
<dbReference type="PANTHER" id="PTHR43280:SF32">
    <property type="entry name" value="TRANSCRIPTIONAL REGULATORY PROTEIN"/>
    <property type="match status" value="1"/>
</dbReference>
<evidence type="ECO:0000259" key="4">
    <source>
        <dbReference type="PROSITE" id="PS01124"/>
    </source>
</evidence>
<evidence type="ECO:0000256" key="1">
    <source>
        <dbReference type="ARBA" id="ARBA00023015"/>
    </source>
</evidence>
<keyword evidence="2" id="KW-0238">DNA-binding</keyword>
<accession>A0A4U1CCE1</accession>
<evidence type="ECO:0000256" key="3">
    <source>
        <dbReference type="ARBA" id="ARBA00023163"/>
    </source>
</evidence>
<dbReference type="InterPro" id="IPR018060">
    <property type="entry name" value="HTH_AraC"/>
</dbReference>
<reference evidence="5 6" key="1">
    <citation type="submission" date="2019-04" db="EMBL/GenBank/DDBJ databases">
        <title>Pedobacter sp. RP-3-15 sp. nov., isolated from Arctic soil.</title>
        <authorList>
            <person name="Dahal R.H."/>
            <person name="Kim D.-U."/>
        </authorList>
    </citation>
    <scope>NUCLEOTIDE SEQUENCE [LARGE SCALE GENOMIC DNA]</scope>
    <source>
        <strain evidence="5 6">RP-3-15</strain>
    </source>
</reference>
<protein>
    <submittedName>
        <fullName evidence="5">Helix-turn-helix domain-containing protein</fullName>
    </submittedName>
</protein>
<dbReference type="PROSITE" id="PS01124">
    <property type="entry name" value="HTH_ARAC_FAMILY_2"/>
    <property type="match status" value="1"/>
</dbReference>
<keyword evidence="3" id="KW-0804">Transcription</keyword>
<dbReference type="GO" id="GO:0003700">
    <property type="term" value="F:DNA-binding transcription factor activity"/>
    <property type="evidence" value="ECO:0007669"/>
    <property type="project" value="InterPro"/>
</dbReference>
<name>A0A4U1CCE1_9SPHI</name>
<feature type="domain" description="HTH araC/xylS-type" evidence="4">
    <location>
        <begin position="21"/>
        <end position="119"/>
    </location>
</feature>
<dbReference type="EMBL" id="SWBQ01000005">
    <property type="protein sequence ID" value="TKC04405.1"/>
    <property type="molecule type" value="Genomic_DNA"/>
</dbReference>
<dbReference type="AlphaFoldDB" id="A0A4U1CCE1"/>
<dbReference type="Pfam" id="PF12833">
    <property type="entry name" value="HTH_18"/>
    <property type="match status" value="1"/>
</dbReference>
<gene>
    <name evidence="5" type="ORF">FA047_17640</name>
</gene>
<organism evidence="5 6">
    <name type="scientific">Pedobacter frigoris</name>
    <dbReference type="NCBI Taxonomy" id="2571272"/>
    <lineage>
        <taxon>Bacteria</taxon>
        <taxon>Pseudomonadati</taxon>
        <taxon>Bacteroidota</taxon>
        <taxon>Sphingobacteriia</taxon>
        <taxon>Sphingobacteriales</taxon>
        <taxon>Sphingobacteriaceae</taxon>
        <taxon>Pedobacter</taxon>
    </lineage>
</organism>
<dbReference type="InterPro" id="IPR009057">
    <property type="entry name" value="Homeodomain-like_sf"/>
</dbReference>
<dbReference type="Gene3D" id="1.10.10.60">
    <property type="entry name" value="Homeodomain-like"/>
    <property type="match status" value="1"/>
</dbReference>
<dbReference type="SUPFAM" id="SSF46689">
    <property type="entry name" value="Homeodomain-like"/>
    <property type="match status" value="1"/>
</dbReference>
<dbReference type="GO" id="GO:0043565">
    <property type="term" value="F:sequence-specific DNA binding"/>
    <property type="evidence" value="ECO:0007669"/>
    <property type="project" value="InterPro"/>
</dbReference>
<dbReference type="PANTHER" id="PTHR43280">
    <property type="entry name" value="ARAC-FAMILY TRANSCRIPTIONAL REGULATOR"/>
    <property type="match status" value="1"/>
</dbReference>
<keyword evidence="6" id="KW-1185">Reference proteome</keyword>
<evidence type="ECO:0000313" key="6">
    <source>
        <dbReference type="Proteomes" id="UP000307244"/>
    </source>
</evidence>
<evidence type="ECO:0000256" key="2">
    <source>
        <dbReference type="ARBA" id="ARBA00023125"/>
    </source>
</evidence>
<proteinExistence type="predicted"/>
<evidence type="ECO:0000313" key="5">
    <source>
        <dbReference type="EMBL" id="TKC04405.1"/>
    </source>
</evidence>
<dbReference type="RefSeq" id="WP_136837398.1">
    <property type="nucleotide sequence ID" value="NZ_SWBQ01000005.1"/>
</dbReference>
<dbReference type="SMART" id="SM00342">
    <property type="entry name" value="HTH_ARAC"/>
    <property type="match status" value="1"/>
</dbReference>
<comment type="caution">
    <text evidence="5">The sequence shown here is derived from an EMBL/GenBank/DDBJ whole genome shotgun (WGS) entry which is preliminary data.</text>
</comment>
<dbReference type="OrthoDB" id="2585681at2"/>